<evidence type="ECO:0000313" key="3">
    <source>
        <dbReference type="Proteomes" id="UP000199306"/>
    </source>
</evidence>
<dbReference type="InterPro" id="IPR049349">
    <property type="entry name" value="DUF2264_N"/>
</dbReference>
<dbReference type="OrthoDB" id="9813465at2"/>
<dbReference type="Proteomes" id="UP000199306">
    <property type="component" value="Unassembled WGS sequence"/>
</dbReference>
<organism evidence="2 3">
    <name type="scientific">Pseudarcicella hirudinis</name>
    <dbReference type="NCBI Taxonomy" id="1079859"/>
    <lineage>
        <taxon>Bacteria</taxon>
        <taxon>Pseudomonadati</taxon>
        <taxon>Bacteroidota</taxon>
        <taxon>Cytophagia</taxon>
        <taxon>Cytophagales</taxon>
        <taxon>Flectobacillaceae</taxon>
        <taxon>Pseudarcicella</taxon>
    </lineage>
</organism>
<dbReference type="PANTHER" id="PTHR35339:SF3">
    <property type="entry name" value="DUF2264 DOMAIN-CONTAINING PROTEIN"/>
    <property type="match status" value="1"/>
</dbReference>
<evidence type="ECO:0000259" key="1">
    <source>
        <dbReference type="Pfam" id="PF10022"/>
    </source>
</evidence>
<dbReference type="PANTHER" id="PTHR35339">
    <property type="entry name" value="LINALOOL DEHYDRATASE_ISOMERASE DOMAIN-CONTAINING PROTEIN"/>
    <property type="match status" value="1"/>
</dbReference>
<dbReference type="STRING" id="1079859.SAMN04515674_1167"/>
<keyword evidence="3" id="KW-1185">Reference proteome</keyword>
<dbReference type="EMBL" id="FOXH01000016">
    <property type="protein sequence ID" value="SFQ36405.1"/>
    <property type="molecule type" value="Genomic_DNA"/>
</dbReference>
<dbReference type="RefSeq" id="WP_092019142.1">
    <property type="nucleotide sequence ID" value="NZ_FOXH01000016.1"/>
</dbReference>
<proteinExistence type="predicted"/>
<name>A0A1I5XWV7_9BACT</name>
<protein>
    <recommendedName>
        <fullName evidence="1">DUF2264 domain-containing protein</fullName>
    </recommendedName>
</protein>
<dbReference type="PIRSF" id="PIRSF014753">
    <property type="entry name" value="UCP014753"/>
    <property type="match status" value="1"/>
</dbReference>
<accession>A0A1I5XWV7</accession>
<sequence>MYRRLFLKSVGATGLTSFFSGNTAPGSPASPAPEGNTRKIWVSMVDRLAQPLLTALANDELKVKMPVEAITDDRKNFTHLEGFARLLSGISPWLNLTENLDKQESDLRKKYFDLALKGLSNATDPQAKDYMNFDRGGQALVDASFLAHGLIRCPKLWENSDGQTKNNVYKAFLSSRKIKPGRNNWLLFSGMIEAFFLKYGFEYDKVRLDYAIFQHEQWYKGDGMYGDGPDFHWDYYNSFVIQPYLTDILKLLITKDESYKQTYESIMARAIRYAEIQERLIASDGTYPIIGRSITYRAGAFQNLANIALQQKLPANISPAQVRCALTAVLKKTTESKANFDQNGWLTIGVNGHQPQLGEGYISTGSLYLCSTAFLPLGLPSTDEFWAAPDAEWTSKKVWQGGDLKADHAIK</sequence>
<dbReference type="InterPro" id="IPR016624">
    <property type="entry name" value="UCP014753"/>
</dbReference>
<gene>
    <name evidence="2" type="ORF">SAMN04515674_1167</name>
</gene>
<evidence type="ECO:0000313" key="2">
    <source>
        <dbReference type="EMBL" id="SFQ36405.1"/>
    </source>
</evidence>
<reference evidence="2 3" key="1">
    <citation type="submission" date="2016-10" db="EMBL/GenBank/DDBJ databases">
        <authorList>
            <person name="de Groot N.N."/>
        </authorList>
    </citation>
    <scope>NUCLEOTIDE SEQUENCE [LARGE SCALE GENOMIC DNA]</scope>
    <source>
        <strain evidence="3">E92,LMG 26720,CCM 7988</strain>
    </source>
</reference>
<feature type="domain" description="DUF2264" evidence="1">
    <location>
        <begin position="37"/>
        <end position="393"/>
    </location>
</feature>
<dbReference type="Pfam" id="PF10022">
    <property type="entry name" value="DUF2264"/>
    <property type="match status" value="1"/>
</dbReference>
<dbReference type="AlphaFoldDB" id="A0A1I5XWV7"/>